<name>A0A0N5A167_PARTI</name>
<proteinExistence type="predicted"/>
<organism evidence="3 4">
    <name type="scientific">Parastrongyloides trichosuri</name>
    <name type="common">Possum-specific nematode worm</name>
    <dbReference type="NCBI Taxonomy" id="131310"/>
    <lineage>
        <taxon>Eukaryota</taxon>
        <taxon>Metazoa</taxon>
        <taxon>Ecdysozoa</taxon>
        <taxon>Nematoda</taxon>
        <taxon>Chromadorea</taxon>
        <taxon>Rhabditida</taxon>
        <taxon>Tylenchina</taxon>
        <taxon>Panagrolaimomorpha</taxon>
        <taxon>Strongyloidoidea</taxon>
        <taxon>Strongyloididae</taxon>
        <taxon>Parastrongyloides</taxon>
    </lineage>
</organism>
<protein>
    <submittedName>
        <fullName evidence="4">Secreted protein</fullName>
    </submittedName>
</protein>
<dbReference type="Proteomes" id="UP000038045">
    <property type="component" value="Unplaced"/>
</dbReference>
<evidence type="ECO:0000256" key="1">
    <source>
        <dbReference type="SAM" id="MobiDB-lite"/>
    </source>
</evidence>
<feature type="region of interest" description="Disordered" evidence="1">
    <location>
        <begin position="64"/>
        <end position="102"/>
    </location>
</feature>
<dbReference type="WBParaSite" id="PTRK_0001536700.1">
    <property type="protein sequence ID" value="PTRK_0001536700.1"/>
    <property type="gene ID" value="PTRK_0001536700"/>
</dbReference>
<reference evidence="4" key="1">
    <citation type="submission" date="2017-02" db="UniProtKB">
        <authorList>
            <consortium name="WormBaseParasite"/>
        </authorList>
    </citation>
    <scope>IDENTIFICATION</scope>
</reference>
<dbReference type="AlphaFoldDB" id="A0A0N5A167"/>
<evidence type="ECO:0000313" key="3">
    <source>
        <dbReference type="Proteomes" id="UP000038045"/>
    </source>
</evidence>
<feature type="signal peptide" evidence="2">
    <location>
        <begin position="1"/>
        <end position="17"/>
    </location>
</feature>
<evidence type="ECO:0000313" key="4">
    <source>
        <dbReference type="WBParaSite" id="PTRK_0001536700.1"/>
    </source>
</evidence>
<feature type="chain" id="PRO_5005892589" evidence="2">
    <location>
        <begin position="18"/>
        <end position="134"/>
    </location>
</feature>
<accession>A0A0N5A167</accession>
<sequence>MKFSNIVFLGLIATTGAKYLNKRGSGYGDELVTPGYVVQSTQQSYEAPTNAPIEQNYVESKQEYAPVEPKIEQSGYRKRSAGYGDELVTPSPVTAAPYGMPEGPYPTSAPEYMPVTERNEYNAGYAPAAQPSGY</sequence>
<evidence type="ECO:0000256" key="2">
    <source>
        <dbReference type="SAM" id="SignalP"/>
    </source>
</evidence>
<keyword evidence="2" id="KW-0732">Signal</keyword>
<keyword evidence="3" id="KW-1185">Reference proteome</keyword>